<dbReference type="EMBL" id="QURH01000202">
    <property type="protein sequence ID" value="RFU41548.1"/>
    <property type="molecule type" value="Genomic_DNA"/>
</dbReference>
<evidence type="ECO:0000256" key="1">
    <source>
        <dbReference type="SAM" id="Phobius"/>
    </source>
</evidence>
<sequence>MTSADTQDTVRAAIAATFVTWAALLVVSLALPMSWVVLEVPSVLAAPLLGVVTAQLGRKGGGR</sequence>
<evidence type="ECO:0000313" key="3">
    <source>
        <dbReference type="Proteomes" id="UP000261811"/>
    </source>
</evidence>
<organism evidence="2 3">
    <name type="scientific">Actinomadura logoneensis</name>
    <dbReference type="NCBI Taxonomy" id="2293572"/>
    <lineage>
        <taxon>Bacteria</taxon>
        <taxon>Bacillati</taxon>
        <taxon>Actinomycetota</taxon>
        <taxon>Actinomycetes</taxon>
        <taxon>Streptosporangiales</taxon>
        <taxon>Thermomonosporaceae</taxon>
        <taxon>Actinomadura</taxon>
    </lineage>
</organism>
<gene>
    <name evidence="2" type="ORF">DZF91_11265</name>
</gene>
<comment type="caution">
    <text evidence="2">The sequence shown here is derived from an EMBL/GenBank/DDBJ whole genome shotgun (WGS) entry which is preliminary data.</text>
</comment>
<keyword evidence="3" id="KW-1185">Reference proteome</keyword>
<keyword evidence="1" id="KW-0472">Membrane</keyword>
<keyword evidence="1" id="KW-0812">Transmembrane</keyword>
<protein>
    <submittedName>
        <fullName evidence="2">Uncharacterized protein</fullName>
    </submittedName>
</protein>
<accession>A0A372JQD5</accession>
<evidence type="ECO:0000313" key="2">
    <source>
        <dbReference type="EMBL" id="RFU41548.1"/>
    </source>
</evidence>
<name>A0A372JQD5_9ACTN</name>
<feature type="transmembrane region" description="Helical" evidence="1">
    <location>
        <begin position="12"/>
        <end position="31"/>
    </location>
</feature>
<feature type="transmembrane region" description="Helical" evidence="1">
    <location>
        <begin position="37"/>
        <end position="57"/>
    </location>
</feature>
<dbReference type="Proteomes" id="UP000261811">
    <property type="component" value="Unassembled WGS sequence"/>
</dbReference>
<reference evidence="2 3" key="1">
    <citation type="submission" date="2018-08" db="EMBL/GenBank/DDBJ databases">
        <title>Actinomadura jelena sp. nov., a novel Actinomycete isolated from soil in Chad.</title>
        <authorList>
            <person name="Shi L."/>
        </authorList>
    </citation>
    <scope>NUCLEOTIDE SEQUENCE [LARGE SCALE GENOMIC DNA]</scope>
    <source>
        <strain evidence="2 3">NEAU-G17</strain>
    </source>
</reference>
<dbReference type="AlphaFoldDB" id="A0A372JQD5"/>
<dbReference type="RefSeq" id="WP_117357422.1">
    <property type="nucleotide sequence ID" value="NZ_QURH01000202.1"/>
</dbReference>
<keyword evidence="1" id="KW-1133">Transmembrane helix</keyword>
<proteinExistence type="predicted"/>